<evidence type="ECO:0000313" key="1">
    <source>
        <dbReference type="EMBL" id="KRH65677.1"/>
    </source>
</evidence>
<accession>A0A0R0KF00</accession>
<organism evidence="1">
    <name type="scientific">Glycine max</name>
    <name type="common">Soybean</name>
    <name type="synonym">Glycine hispida</name>
    <dbReference type="NCBI Taxonomy" id="3847"/>
    <lineage>
        <taxon>Eukaryota</taxon>
        <taxon>Viridiplantae</taxon>
        <taxon>Streptophyta</taxon>
        <taxon>Embryophyta</taxon>
        <taxon>Tracheophyta</taxon>
        <taxon>Spermatophyta</taxon>
        <taxon>Magnoliopsida</taxon>
        <taxon>eudicotyledons</taxon>
        <taxon>Gunneridae</taxon>
        <taxon>Pentapetalae</taxon>
        <taxon>rosids</taxon>
        <taxon>fabids</taxon>
        <taxon>Fabales</taxon>
        <taxon>Fabaceae</taxon>
        <taxon>Papilionoideae</taxon>
        <taxon>50 kb inversion clade</taxon>
        <taxon>NPAAA clade</taxon>
        <taxon>indigoferoid/millettioid clade</taxon>
        <taxon>Phaseoleae</taxon>
        <taxon>Glycine</taxon>
        <taxon>Glycine subgen. Soja</taxon>
    </lineage>
</organism>
<evidence type="ECO:0000313" key="2">
    <source>
        <dbReference type="EnsemblPlants" id="KRH65677"/>
    </source>
</evidence>
<reference evidence="1" key="3">
    <citation type="submission" date="2018-07" db="EMBL/GenBank/DDBJ databases">
        <title>WGS assembly of Glycine max.</title>
        <authorList>
            <person name="Schmutz J."/>
            <person name="Cannon S."/>
            <person name="Schlueter J."/>
            <person name="Ma J."/>
            <person name="Mitros T."/>
            <person name="Nelson W."/>
            <person name="Hyten D."/>
            <person name="Song Q."/>
            <person name="Thelen J."/>
            <person name="Cheng J."/>
            <person name="Xu D."/>
            <person name="Hellsten U."/>
            <person name="May G."/>
            <person name="Yu Y."/>
            <person name="Sakurai T."/>
            <person name="Umezawa T."/>
            <person name="Bhattacharyya M."/>
            <person name="Sandhu D."/>
            <person name="Valliyodan B."/>
            <person name="Lindquist E."/>
            <person name="Peto M."/>
            <person name="Grant D."/>
            <person name="Shu S."/>
            <person name="Goodstein D."/>
            <person name="Barry K."/>
            <person name="Futrell-Griggs M."/>
            <person name="Abernathy B."/>
            <person name="Du J."/>
            <person name="Tian Z."/>
            <person name="Zhu L."/>
            <person name="Gill N."/>
            <person name="Joshi T."/>
            <person name="Libault M."/>
            <person name="Sethuraman A."/>
            <person name="Zhang X."/>
            <person name="Shinozaki K."/>
            <person name="Nguyen H."/>
            <person name="Wing R."/>
            <person name="Cregan P."/>
            <person name="Specht J."/>
            <person name="Grimwood J."/>
            <person name="Rokhsar D."/>
            <person name="Stacey G."/>
            <person name="Shoemaker R."/>
            <person name="Jackson S."/>
        </authorList>
    </citation>
    <scope>NUCLEOTIDE SEQUENCE</scope>
    <source>
        <tissue evidence="1">Callus</tissue>
    </source>
</reference>
<dbReference type="EnsemblPlants" id="KRH65677">
    <property type="protein sequence ID" value="KRH65677"/>
    <property type="gene ID" value="GLYMA_03G054200"/>
</dbReference>
<sequence length="77" mass="8873">MSSTFLYTFPSSSEIFMILTCFHWDVFLCKKVVFLSTYINHSTFNLCFQSTSSLKSSSNSPSISTFMFVKKLTRGMR</sequence>
<reference evidence="1 2" key="1">
    <citation type="journal article" date="2010" name="Nature">
        <title>Genome sequence of the palaeopolyploid soybean.</title>
        <authorList>
            <person name="Schmutz J."/>
            <person name="Cannon S.B."/>
            <person name="Schlueter J."/>
            <person name="Ma J."/>
            <person name="Mitros T."/>
            <person name="Nelson W."/>
            <person name="Hyten D.L."/>
            <person name="Song Q."/>
            <person name="Thelen J.J."/>
            <person name="Cheng J."/>
            <person name="Xu D."/>
            <person name="Hellsten U."/>
            <person name="May G.D."/>
            <person name="Yu Y."/>
            <person name="Sakurai T."/>
            <person name="Umezawa T."/>
            <person name="Bhattacharyya M.K."/>
            <person name="Sandhu D."/>
            <person name="Valliyodan B."/>
            <person name="Lindquist E."/>
            <person name="Peto M."/>
            <person name="Grant D."/>
            <person name="Shu S."/>
            <person name="Goodstein D."/>
            <person name="Barry K."/>
            <person name="Futrell-Griggs M."/>
            <person name="Abernathy B."/>
            <person name="Du J."/>
            <person name="Tian Z."/>
            <person name="Zhu L."/>
            <person name="Gill N."/>
            <person name="Joshi T."/>
            <person name="Libault M."/>
            <person name="Sethuraman A."/>
            <person name="Zhang X.-C."/>
            <person name="Shinozaki K."/>
            <person name="Nguyen H.T."/>
            <person name="Wing R.A."/>
            <person name="Cregan P."/>
            <person name="Specht J."/>
            <person name="Grimwood J."/>
            <person name="Rokhsar D."/>
            <person name="Stacey G."/>
            <person name="Shoemaker R.C."/>
            <person name="Jackson S.A."/>
        </authorList>
    </citation>
    <scope>NUCLEOTIDE SEQUENCE [LARGE SCALE GENOMIC DNA]</scope>
    <source>
        <strain evidence="2">cv. Williams 82</strain>
        <tissue evidence="1">Callus</tissue>
    </source>
</reference>
<proteinExistence type="predicted"/>
<reference evidence="2" key="2">
    <citation type="submission" date="2018-02" db="UniProtKB">
        <authorList>
            <consortium name="EnsemblPlants"/>
        </authorList>
    </citation>
    <scope>IDENTIFICATION</scope>
    <source>
        <strain evidence="2">Williams 82</strain>
    </source>
</reference>
<protein>
    <submittedName>
        <fullName evidence="1 2">Uncharacterized protein</fullName>
    </submittedName>
</protein>
<evidence type="ECO:0000313" key="3">
    <source>
        <dbReference type="Proteomes" id="UP000008827"/>
    </source>
</evidence>
<keyword evidence="3" id="KW-1185">Reference proteome</keyword>
<dbReference type="EMBL" id="CM000836">
    <property type="protein sequence ID" value="KRH65677.1"/>
    <property type="molecule type" value="Genomic_DNA"/>
</dbReference>
<dbReference type="Gramene" id="KRH65677">
    <property type="protein sequence ID" value="KRH65677"/>
    <property type="gene ID" value="GLYMA_03G054200"/>
</dbReference>
<dbReference type="InParanoid" id="A0A0R0KF00"/>
<gene>
    <name evidence="1" type="ORF">GLYMA_03G054200</name>
</gene>
<dbReference type="Proteomes" id="UP000008827">
    <property type="component" value="Chromosome 3"/>
</dbReference>
<name>A0A0R0KF00_SOYBN</name>
<dbReference type="AlphaFoldDB" id="A0A0R0KF00"/>